<reference evidence="2" key="1">
    <citation type="submission" date="2024-01" db="EMBL/GenBank/DDBJ databases">
        <title>Bank of Algae and Cyanobacteria of the Azores (BACA) strain genomes.</title>
        <authorList>
            <person name="Luz R."/>
            <person name="Cordeiro R."/>
            <person name="Fonseca A."/>
            <person name="Goncalves V."/>
        </authorList>
    </citation>
    <scope>NUCLEOTIDE SEQUENCE</scope>
    <source>
        <strain evidence="2">BACA0141</strain>
    </source>
</reference>
<sequence length="273" mass="30981">MLTFLFWNLNGKDLVPAIARLVAVHEVDVLVLAEFTGEQITPMLLALNPEEQAAQFHYAPSECDRIAIFTRFPSDFIKPIVENSRYTIRKLTLSTCEEILFVAAHLLSLLNASAETLDIEAMRLAQEIRVRETEAGHSRTIVVGDLNMNPFSSGVVSANGLHGVMTQNIARKGSRIVQGREYPFFFNPMWGHLGDKGNTPAGTYYYRKSDHVCYFWNTFDQVLIRPDLLDYWDEEFLQILTTDGQQSFLTSNSSTPNSRNFSDHLPLLFRLSL</sequence>
<keyword evidence="2" id="KW-0378">Hydrolase</keyword>
<name>A0AAW9Q0Y3_9CYAN</name>
<protein>
    <submittedName>
        <fullName evidence="2">Endonuclease/exonuclease/phosphatase family protein</fullName>
    </submittedName>
</protein>
<dbReference type="Pfam" id="PF03372">
    <property type="entry name" value="Exo_endo_phos"/>
    <property type="match status" value="1"/>
</dbReference>
<evidence type="ECO:0000313" key="2">
    <source>
        <dbReference type="EMBL" id="MEE3717844.1"/>
    </source>
</evidence>
<keyword evidence="2" id="KW-0255">Endonuclease</keyword>
<gene>
    <name evidence="2" type="ORF">V2H45_13970</name>
</gene>
<dbReference type="InterPro" id="IPR036691">
    <property type="entry name" value="Endo/exonu/phosph_ase_sf"/>
</dbReference>
<dbReference type="GO" id="GO:0004519">
    <property type="term" value="F:endonuclease activity"/>
    <property type="evidence" value="ECO:0007669"/>
    <property type="project" value="UniProtKB-KW"/>
</dbReference>
<proteinExistence type="predicted"/>
<feature type="domain" description="Endonuclease/exonuclease/phosphatase" evidence="1">
    <location>
        <begin position="6"/>
        <end position="231"/>
    </location>
</feature>
<dbReference type="AlphaFoldDB" id="A0AAW9Q0Y3"/>
<dbReference type="RefSeq" id="WP_330484275.1">
    <property type="nucleotide sequence ID" value="NZ_JAZBJZ010000055.1"/>
</dbReference>
<dbReference type="Proteomes" id="UP001333818">
    <property type="component" value="Unassembled WGS sequence"/>
</dbReference>
<dbReference type="EMBL" id="JAZBJZ010000055">
    <property type="protein sequence ID" value="MEE3717844.1"/>
    <property type="molecule type" value="Genomic_DNA"/>
</dbReference>
<dbReference type="Gene3D" id="3.60.10.10">
    <property type="entry name" value="Endonuclease/exonuclease/phosphatase"/>
    <property type="match status" value="1"/>
</dbReference>
<keyword evidence="3" id="KW-1185">Reference proteome</keyword>
<evidence type="ECO:0000259" key="1">
    <source>
        <dbReference type="Pfam" id="PF03372"/>
    </source>
</evidence>
<organism evidence="2 3">
    <name type="scientific">Tumidithrix elongata BACA0141</name>
    <dbReference type="NCBI Taxonomy" id="2716417"/>
    <lineage>
        <taxon>Bacteria</taxon>
        <taxon>Bacillati</taxon>
        <taxon>Cyanobacteriota</taxon>
        <taxon>Cyanophyceae</taxon>
        <taxon>Pseudanabaenales</taxon>
        <taxon>Pseudanabaenaceae</taxon>
        <taxon>Tumidithrix</taxon>
        <taxon>Tumidithrix elongata</taxon>
    </lineage>
</organism>
<comment type="caution">
    <text evidence="2">The sequence shown here is derived from an EMBL/GenBank/DDBJ whole genome shotgun (WGS) entry which is preliminary data.</text>
</comment>
<dbReference type="SUPFAM" id="SSF56219">
    <property type="entry name" value="DNase I-like"/>
    <property type="match status" value="1"/>
</dbReference>
<accession>A0AAW9Q0Y3</accession>
<evidence type="ECO:0000313" key="3">
    <source>
        <dbReference type="Proteomes" id="UP001333818"/>
    </source>
</evidence>
<dbReference type="InterPro" id="IPR005135">
    <property type="entry name" value="Endo/exonuclease/phosphatase"/>
</dbReference>
<keyword evidence="2" id="KW-0540">Nuclease</keyword>